<evidence type="ECO:0000259" key="16">
    <source>
        <dbReference type="Pfam" id="PF00905"/>
    </source>
</evidence>
<feature type="region of interest" description="Disordered" evidence="14">
    <location>
        <begin position="1"/>
        <end position="25"/>
    </location>
</feature>
<dbReference type="InterPro" id="IPR023346">
    <property type="entry name" value="Lysozyme-like_dom_sf"/>
</dbReference>
<dbReference type="SUPFAM" id="SSF56601">
    <property type="entry name" value="beta-lactamase/transpeptidase-like"/>
    <property type="match status" value="1"/>
</dbReference>
<accession>A0A429ZUR0</accession>
<comment type="catalytic activity">
    <reaction evidence="13">
        <text>[GlcNAc-(1-&gt;4)-Mur2Ac(oyl-L-Ala-gamma-D-Glu-L-Lys-D-Ala-D-Ala)](n)-di-trans,octa-cis-undecaprenyl diphosphate + beta-D-GlcNAc-(1-&gt;4)-Mur2Ac(oyl-L-Ala-gamma-D-Glu-L-Lys-D-Ala-D-Ala)-di-trans,octa-cis-undecaprenyl diphosphate = [GlcNAc-(1-&gt;4)-Mur2Ac(oyl-L-Ala-gamma-D-Glu-L-Lys-D-Ala-D-Ala)](n+1)-di-trans,octa-cis-undecaprenyl diphosphate + di-trans,octa-cis-undecaprenyl diphosphate + H(+)</text>
        <dbReference type="Rhea" id="RHEA:23708"/>
        <dbReference type="Rhea" id="RHEA-COMP:9602"/>
        <dbReference type="Rhea" id="RHEA-COMP:9603"/>
        <dbReference type="ChEBI" id="CHEBI:15378"/>
        <dbReference type="ChEBI" id="CHEBI:58405"/>
        <dbReference type="ChEBI" id="CHEBI:60033"/>
        <dbReference type="ChEBI" id="CHEBI:78435"/>
        <dbReference type="EC" id="2.4.99.28"/>
    </reaction>
</comment>
<feature type="region of interest" description="Disordered" evidence="14">
    <location>
        <begin position="699"/>
        <end position="770"/>
    </location>
</feature>
<evidence type="ECO:0000256" key="11">
    <source>
        <dbReference type="ARBA" id="ARBA00023316"/>
    </source>
</evidence>
<dbReference type="InterPro" id="IPR050396">
    <property type="entry name" value="Glycosyltr_51/Transpeptidase"/>
</dbReference>
<keyword evidence="15" id="KW-0472">Membrane</keyword>
<keyword evidence="9" id="KW-0573">Peptidoglycan synthesis</keyword>
<evidence type="ECO:0000259" key="17">
    <source>
        <dbReference type="Pfam" id="PF00912"/>
    </source>
</evidence>
<feature type="transmembrane region" description="Helical" evidence="15">
    <location>
        <begin position="35"/>
        <end position="62"/>
    </location>
</feature>
<reference evidence="18 19" key="1">
    <citation type="submission" date="2017-05" db="EMBL/GenBank/DDBJ databases">
        <title>Vagococcus spp. assemblies.</title>
        <authorList>
            <person name="Gulvik C.A."/>
        </authorList>
    </citation>
    <scope>NUCLEOTIDE SEQUENCE [LARGE SCALE GENOMIC DNA]</scope>
    <source>
        <strain evidence="18 19">NCFB 2777</strain>
    </source>
</reference>
<sequence length="770" mass="86232">MDTQNQGPNQTSTEETIASRAQNIHKKPKKSKKKILLYFFLGLLFLTLLGGLTVAGVVYSIAKDAPELKIEKLGDTLSSNFFDIKKEKFYELGEKKRETVDVDEVPAILKEAIISIEDKRFEEHIGVDPIRIVGAALSNLKGNDRQGGSTLTQQLIKLSFFSTDVKDQNYKRKIQEAWLSIQLEKIKTKDEVLNFYINKVYMSTGFYGMETASKGYFGKELKDLSIAQVALLAGIPQAPADYDPILHPEAAKKRRDTVLSEMYKDKKITQSEYDLAFNEPIEKDLIKDQGLSKEAKIIDNYVREVIEEVKRKTSRDIYSEGLDIYTNLDLDAQKYIYNVLNTDEYIDYPDYEGVKEVAGKEGLQDENFQAAITVMDPNTGKITAQIGGRKVPDDVQLGGNLAVSAKRDFGSTVKPITDYAPAFEYLNYSTARIVSDTPYKYPGTEDQILNYDRQFRGNITLREALVDSRNVPAVKTLDEVGLKDAQKFLKGLGITYDEFYLSNAIKGDPSSLQMAAAYSPFANGGTYYEPYYVNKIVMPDGTEENYKPTGKRAMKESTAFMVTDVLKDVILRGTGMNAQIPNLIQAGKTGTSNYDDKSLEKVKFDTYAGVPDISFVGYTPNYVVSIWTGYEDYFYPIMLEDQQIASTLYKYIMSYLSQDLDSKDWEMPEDVIRIGSELYVKDHTTDQYTWIPSSSTWQSETYNSTKQSTATSSSQPPETSATKEEPVATSTPPTIAPPEPSATQDPEPPASTSEQPPEPPESIAPPESGE</sequence>
<dbReference type="GO" id="GO:0009252">
    <property type="term" value="P:peptidoglycan biosynthetic process"/>
    <property type="evidence" value="ECO:0007669"/>
    <property type="project" value="UniProtKB-KW"/>
</dbReference>
<name>A0A429ZUR0_9ENTE</name>
<comment type="catalytic activity">
    <reaction evidence="12">
        <text>Preferential cleavage: (Ac)2-L-Lys-D-Ala-|-D-Ala. Also transpeptidation of peptidyl-alanyl moieties that are N-acyl substituents of D-alanine.</text>
        <dbReference type="EC" id="3.4.16.4"/>
    </reaction>
</comment>
<keyword evidence="10" id="KW-0511">Multifunctional enzyme</keyword>
<dbReference type="InterPro" id="IPR036950">
    <property type="entry name" value="PBP_transglycosylase"/>
</dbReference>
<dbReference type="AlphaFoldDB" id="A0A429ZUR0"/>
<keyword evidence="8" id="KW-0133">Cell shape</keyword>
<dbReference type="RefSeq" id="WP_126778234.1">
    <property type="nucleotide sequence ID" value="NZ_NGJU01000002.1"/>
</dbReference>
<feature type="compositionally biased region" description="Low complexity" evidence="14">
    <location>
        <begin position="704"/>
        <end position="720"/>
    </location>
</feature>
<keyword evidence="3" id="KW-0121">Carboxypeptidase</keyword>
<evidence type="ECO:0000256" key="10">
    <source>
        <dbReference type="ARBA" id="ARBA00023268"/>
    </source>
</evidence>
<dbReference type="GO" id="GO:0006508">
    <property type="term" value="P:proteolysis"/>
    <property type="evidence" value="ECO:0007669"/>
    <property type="project" value="UniProtKB-KW"/>
</dbReference>
<evidence type="ECO:0000256" key="13">
    <source>
        <dbReference type="ARBA" id="ARBA00049902"/>
    </source>
</evidence>
<dbReference type="InterPro" id="IPR012338">
    <property type="entry name" value="Beta-lactam/transpept-like"/>
</dbReference>
<organism evidence="18 19">
    <name type="scientific">Vagococcus salmoninarum</name>
    <dbReference type="NCBI Taxonomy" id="2739"/>
    <lineage>
        <taxon>Bacteria</taxon>
        <taxon>Bacillati</taxon>
        <taxon>Bacillota</taxon>
        <taxon>Bacilli</taxon>
        <taxon>Lactobacillales</taxon>
        <taxon>Enterococcaceae</taxon>
        <taxon>Vagococcus</taxon>
    </lineage>
</organism>
<keyword evidence="15" id="KW-0812">Transmembrane</keyword>
<dbReference type="GO" id="GO:0008955">
    <property type="term" value="F:peptidoglycan glycosyltransferase activity"/>
    <property type="evidence" value="ECO:0007669"/>
    <property type="project" value="UniProtKB-EC"/>
</dbReference>
<keyword evidence="4" id="KW-0645">Protease</keyword>
<keyword evidence="19" id="KW-1185">Reference proteome</keyword>
<evidence type="ECO:0000256" key="7">
    <source>
        <dbReference type="ARBA" id="ARBA00022801"/>
    </source>
</evidence>
<evidence type="ECO:0000313" key="19">
    <source>
        <dbReference type="Proteomes" id="UP000287239"/>
    </source>
</evidence>
<dbReference type="Pfam" id="PF00905">
    <property type="entry name" value="Transpeptidase"/>
    <property type="match status" value="1"/>
</dbReference>
<dbReference type="GeneID" id="98567154"/>
<comment type="similarity">
    <text evidence="2">In the N-terminal section; belongs to the glycosyltransferase 51 family.</text>
</comment>
<evidence type="ECO:0000256" key="15">
    <source>
        <dbReference type="SAM" id="Phobius"/>
    </source>
</evidence>
<dbReference type="FunFam" id="1.10.3810.10:FF:000001">
    <property type="entry name" value="Penicillin-binding protein 1A"/>
    <property type="match status" value="1"/>
</dbReference>
<dbReference type="SUPFAM" id="SSF53955">
    <property type="entry name" value="Lysozyme-like"/>
    <property type="match status" value="1"/>
</dbReference>
<comment type="similarity">
    <text evidence="1">In the C-terminal section; belongs to the transpeptidase family.</text>
</comment>
<dbReference type="GO" id="GO:0008360">
    <property type="term" value="P:regulation of cell shape"/>
    <property type="evidence" value="ECO:0007669"/>
    <property type="project" value="UniProtKB-KW"/>
</dbReference>
<protein>
    <submittedName>
        <fullName evidence="18">Uncharacterized protein</fullName>
    </submittedName>
</protein>
<dbReference type="GO" id="GO:0030288">
    <property type="term" value="C:outer membrane-bounded periplasmic space"/>
    <property type="evidence" value="ECO:0007669"/>
    <property type="project" value="TreeGrafter"/>
</dbReference>
<evidence type="ECO:0000256" key="6">
    <source>
        <dbReference type="ARBA" id="ARBA00022679"/>
    </source>
</evidence>
<dbReference type="GO" id="GO:0008658">
    <property type="term" value="F:penicillin binding"/>
    <property type="evidence" value="ECO:0007669"/>
    <property type="project" value="InterPro"/>
</dbReference>
<dbReference type="InterPro" id="IPR001460">
    <property type="entry name" value="PCN-bd_Tpept"/>
</dbReference>
<dbReference type="Gene3D" id="1.10.3810.10">
    <property type="entry name" value="Biosynthetic peptidoglycan transglycosylase-like"/>
    <property type="match status" value="1"/>
</dbReference>
<gene>
    <name evidence="18" type="ORF">CBF35_02135</name>
</gene>
<feature type="compositionally biased region" description="Polar residues" evidence="14">
    <location>
        <begin position="1"/>
        <end position="22"/>
    </location>
</feature>
<dbReference type="InterPro" id="IPR001264">
    <property type="entry name" value="Glyco_trans_51"/>
</dbReference>
<evidence type="ECO:0000256" key="14">
    <source>
        <dbReference type="SAM" id="MobiDB-lite"/>
    </source>
</evidence>
<keyword evidence="5" id="KW-0328">Glycosyltransferase</keyword>
<evidence type="ECO:0000256" key="2">
    <source>
        <dbReference type="ARBA" id="ARBA00007739"/>
    </source>
</evidence>
<evidence type="ECO:0000256" key="4">
    <source>
        <dbReference type="ARBA" id="ARBA00022670"/>
    </source>
</evidence>
<feature type="domain" description="Penicillin-binding protein transpeptidase" evidence="16">
    <location>
        <begin position="371"/>
        <end position="621"/>
    </location>
</feature>
<dbReference type="GO" id="GO:0071555">
    <property type="term" value="P:cell wall organization"/>
    <property type="evidence" value="ECO:0007669"/>
    <property type="project" value="UniProtKB-KW"/>
</dbReference>
<keyword evidence="6" id="KW-0808">Transferase</keyword>
<evidence type="ECO:0000256" key="1">
    <source>
        <dbReference type="ARBA" id="ARBA00007090"/>
    </source>
</evidence>
<proteinExistence type="inferred from homology"/>
<keyword evidence="15" id="KW-1133">Transmembrane helix</keyword>
<evidence type="ECO:0000256" key="12">
    <source>
        <dbReference type="ARBA" id="ARBA00034000"/>
    </source>
</evidence>
<dbReference type="PANTHER" id="PTHR32282:SF29">
    <property type="entry name" value="PENICILLIN-BINDING PROTEIN 1A"/>
    <property type="match status" value="1"/>
</dbReference>
<dbReference type="GO" id="GO:0009002">
    <property type="term" value="F:serine-type D-Ala-D-Ala carboxypeptidase activity"/>
    <property type="evidence" value="ECO:0007669"/>
    <property type="project" value="UniProtKB-EC"/>
</dbReference>
<evidence type="ECO:0000256" key="9">
    <source>
        <dbReference type="ARBA" id="ARBA00022984"/>
    </source>
</evidence>
<dbReference type="NCBIfam" id="TIGR02074">
    <property type="entry name" value="PBP_1a_fam"/>
    <property type="match status" value="1"/>
</dbReference>
<dbReference type="EMBL" id="NGJU01000002">
    <property type="protein sequence ID" value="RST97486.1"/>
    <property type="molecule type" value="Genomic_DNA"/>
</dbReference>
<evidence type="ECO:0000313" key="18">
    <source>
        <dbReference type="EMBL" id="RST97486.1"/>
    </source>
</evidence>
<comment type="caution">
    <text evidence="18">The sequence shown here is derived from an EMBL/GenBank/DDBJ whole genome shotgun (WGS) entry which is preliminary data.</text>
</comment>
<dbReference type="Pfam" id="PF00912">
    <property type="entry name" value="Transgly"/>
    <property type="match status" value="1"/>
</dbReference>
<keyword evidence="7" id="KW-0378">Hydrolase</keyword>
<evidence type="ECO:0000256" key="3">
    <source>
        <dbReference type="ARBA" id="ARBA00022645"/>
    </source>
</evidence>
<dbReference type="OrthoDB" id="9766909at2"/>
<evidence type="ECO:0000256" key="8">
    <source>
        <dbReference type="ARBA" id="ARBA00022960"/>
    </source>
</evidence>
<keyword evidence="11" id="KW-0961">Cell wall biogenesis/degradation</keyword>
<dbReference type="Proteomes" id="UP000287239">
    <property type="component" value="Unassembled WGS sequence"/>
</dbReference>
<dbReference type="Gene3D" id="3.40.710.10">
    <property type="entry name" value="DD-peptidase/beta-lactamase superfamily"/>
    <property type="match status" value="1"/>
</dbReference>
<evidence type="ECO:0000256" key="5">
    <source>
        <dbReference type="ARBA" id="ARBA00022676"/>
    </source>
</evidence>
<feature type="domain" description="Glycosyl transferase family 51" evidence="17">
    <location>
        <begin position="89"/>
        <end position="262"/>
    </location>
</feature>
<dbReference type="PANTHER" id="PTHR32282">
    <property type="entry name" value="BINDING PROTEIN TRANSPEPTIDASE, PUTATIVE-RELATED"/>
    <property type="match status" value="1"/>
</dbReference>